<keyword evidence="4" id="KW-0433">Leucine-rich repeat</keyword>
<evidence type="ECO:0000256" key="1">
    <source>
        <dbReference type="ARBA" id="ARBA00004251"/>
    </source>
</evidence>
<evidence type="ECO:0000313" key="13">
    <source>
        <dbReference type="EMBL" id="KAG7589408.1"/>
    </source>
</evidence>
<dbReference type="FunFam" id="3.80.10.10:FF:000213">
    <property type="entry name" value="Tyrosine-sulfated glycopeptide receptor 1"/>
    <property type="match status" value="1"/>
</dbReference>
<proteinExistence type="inferred from homology"/>
<dbReference type="Pfam" id="PF13855">
    <property type="entry name" value="LRR_8"/>
    <property type="match status" value="1"/>
</dbReference>
<dbReference type="Pfam" id="PF08263">
    <property type="entry name" value="LRRNT_2"/>
    <property type="match status" value="1"/>
</dbReference>
<comment type="caution">
    <text evidence="13">The sequence shown here is derived from an EMBL/GenBank/DDBJ whole genome shotgun (WGS) entry which is preliminary data.</text>
</comment>
<dbReference type="InterPro" id="IPR013210">
    <property type="entry name" value="LRR_N_plant-typ"/>
</dbReference>
<dbReference type="InterPro" id="IPR051502">
    <property type="entry name" value="RLP_Defense_Trigger"/>
</dbReference>
<dbReference type="SMART" id="SM00369">
    <property type="entry name" value="LRR_TYP"/>
    <property type="match status" value="7"/>
</dbReference>
<evidence type="ECO:0000256" key="4">
    <source>
        <dbReference type="ARBA" id="ARBA00022614"/>
    </source>
</evidence>
<name>A0A8T2BPE8_ARASU</name>
<evidence type="ECO:0000256" key="3">
    <source>
        <dbReference type="ARBA" id="ARBA00022475"/>
    </source>
</evidence>
<sequence length="988" mass="111254">MELGFSYFLFDKTCNFYNRGGICIEFAMGRKVLLCQNLIWAMIVLGHMHGYKSCVVEERKALLEFRTYMISHSEKFQPDFDKTKFILSSWNNDTKSDCCRWNCVKCNSTSRRVIGLTFMGDMFQPARSLLNLSLLHPFEELHSLDFGPQRFGGFFDNIEGYKSLSRFRNLEILDLSFNEFNHSIFPFLSAATSLTTLFLRGNIMDGPFPVKEFKDLTNLEVLDLSANKFNGSIPVRVLPALRKLKALDISENEFSGPLDLQGICKLENLQELDMSVNKLVGQFPLCITSMSRLRVLDLSSNQLTGEVPSALGSLNSIEYLSLFDNSFKGFFSLSTIANLSELRVFKLSSKSNSLQVVFESYWKPNFQLSVISLRCCNLEKVPHFLLHQNDLRHVDLSDNRISGNIPSWLLANNTKLEALVLRNNSFTSFRLPRSSHSLVYLDVSVNEFSHLVPENIGWILPHLRHMNLANNGFQGNLPSSLGNMKKIEFLDISHNNFNGNLPRSILQGCYSMIVLKLSHNKLSGEVFAESANLTNIDILSMDNNQFTGKIGQGLRNLRYLLLLDISNNNLTGTIPSWIGELPLYALLLSDNSLEGEIPVSLFNTSNLRLLNLSANMLSGGIPPHSKFTFHAGLFLQDNNLSGDIPDTLLADVEILDLRNNRLSGNIPEFINTESISILLLRGNNLTGHIPHQLCSLSNIHLLDLSNNKLNGSIPSCLSNTSFGLGKEDISYYDYGVTSHSRNNYISIFSQDPNFFSTDKVGIYLKSLLILEMFGTDYMASTEAKIQFGTKHQYDAYIGGNLKLLFGIDLSDNELSGEIPVELGGLLELQALNLSHNILSGPIPESFSDIKNMESLDLSFNRLQGQIPPQLTDLSSLVVFNVSYNNLSGVIPQGKQFNTFDTRSYLGNHLLCGQPTNRSCNNNTFQEQDNEVEAHEYSIDLVSFYWSFAAAYVTILLGILVSLSFDFPWSRAWFYIVDAFIHKVRNLLW</sequence>
<evidence type="ECO:0000256" key="9">
    <source>
        <dbReference type="ARBA" id="ARBA00023170"/>
    </source>
</evidence>
<evidence type="ECO:0000313" key="14">
    <source>
        <dbReference type="Proteomes" id="UP000694251"/>
    </source>
</evidence>
<keyword evidence="7 11" id="KW-1133">Transmembrane helix</keyword>
<feature type="transmembrane region" description="Helical" evidence="11">
    <location>
        <begin position="943"/>
        <end position="964"/>
    </location>
</feature>
<keyword evidence="3" id="KW-1003">Cell membrane</keyword>
<comment type="similarity">
    <text evidence="2">Belongs to the RLP family.</text>
</comment>
<dbReference type="Proteomes" id="UP000694251">
    <property type="component" value="Chromosome 7"/>
</dbReference>
<reference evidence="13 14" key="1">
    <citation type="submission" date="2020-12" db="EMBL/GenBank/DDBJ databases">
        <title>Concerted genomic and epigenomic changes stabilize Arabidopsis allopolyploids.</title>
        <authorList>
            <person name="Chen Z."/>
        </authorList>
    </citation>
    <scope>NUCLEOTIDE SEQUENCE [LARGE SCALE GENOMIC DNA]</scope>
    <source>
        <strain evidence="13">As9502</strain>
        <tissue evidence="13">Leaf</tissue>
    </source>
</reference>
<dbReference type="FunFam" id="3.80.10.10:FF:000095">
    <property type="entry name" value="LRR receptor-like serine/threonine-protein kinase GSO1"/>
    <property type="match status" value="1"/>
</dbReference>
<keyword evidence="5 11" id="KW-0812">Transmembrane</keyword>
<dbReference type="EMBL" id="JAEFBJ010000007">
    <property type="protein sequence ID" value="KAG7589408.1"/>
    <property type="molecule type" value="Genomic_DNA"/>
</dbReference>
<dbReference type="SMART" id="SM00365">
    <property type="entry name" value="LRR_SD22"/>
    <property type="match status" value="6"/>
</dbReference>
<gene>
    <name evidence="13" type="ORF">ISN44_As07g016900</name>
</gene>
<evidence type="ECO:0000259" key="12">
    <source>
        <dbReference type="Pfam" id="PF08263"/>
    </source>
</evidence>
<evidence type="ECO:0000256" key="7">
    <source>
        <dbReference type="ARBA" id="ARBA00022989"/>
    </source>
</evidence>
<dbReference type="InterPro" id="IPR003591">
    <property type="entry name" value="Leu-rich_rpt_typical-subtyp"/>
</dbReference>
<evidence type="ECO:0000256" key="6">
    <source>
        <dbReference type="ARBA" id="ARBA00022737"/>
    </source>
</evidence>
<dbReference type="PANTHER" id="PTHR48062:SF64">
    <property type="entry name" value="RECEPTOR-LIKE PROTEIN 13"/>
    <property type="match status" value="1"/>
</dbReference>
<dbReference type="Pfam" id="PF00560">
    <property type="entry name" value="LRR_1"/>
    <property type="match status" value="9"/>
</dbReference>
<evidence type="ECO:0000256" key="11">
    <source>
        <dbReference type="SAM" id="Phobius"/>
    </source>
</evidence>
<dbReference type="EMBL" id="JAEFBJ010000007">
    <property type="protein sequence ID" value="KAG7589409.1"/>
    <property type="molecule type" value="Genomic_DNA"/>
</dbReference>
<keyword evidence="10" id="KW-0325">Glycoprotein</keyword>
<accession>A0A8T2BPE8</accession>
<dbReference type="FunFam" id="3.80.10.10:FF:001678">
    <property type="entry name" value="Calmodulin-binding receptor kinase CaMRLK"/>
    <property type="match status" value="1"/>
</dbReference>
<dbReference type="OrthoDB" id="4691307at2759"/>
<keyword evidence="6" id="KW-0677">Repeat</keyword>
<dbReference type="InterPro" id="IPR001611">
    <property type="entry name" value="Leu-rich_rpt"/>
</dbReference>
<protein>
    <submittedName>
        <fullName evidence="13">Leucine-rich repeat</fullName>
    </submittedName>
</protein>
<evidence type="ECO:0000256" key="8">
    <source>
        <dbReference type="ARBA" id="ARBA00023136"/>
    </source>
</evidence>
<dbReference type="GO" id="GO:0005886">
    <property type="term" value="C:plasma membrane"/>
    <property type="evidence" value="ECO:0007669"/>
    <property type="project" value="UniProtKB-SubCell"/>
</dbReference>
<dbReference type="AlphaFoldDB" id="A0A8T2BPE8"/>
<evidence type="ECO:0000256" key="5">
    <source>
        <dbReference type="ARBA" id="ARBA00022692"/>
    </source>
</evidence>
<keyword evidence="9" id="KW-0675">Receptor</keyword>
<evidence type="ECO:0000256" key="10">
    <source>
        <dbReference type="ARBA" id="ARBA00023180"/>
    </source>
</evidence>
<keyword evidence="14" id="KW-1185">Reference proteome</keyword>
<dbReference type="PANTHER" id="PTHR48062">
    <property type="entry name" value="RECEPTOR-LIKE PROTEIN 14"/>
    <property type="match status" value="1"/>
</dbReference>
<evidence type="ECO:0000256" key="2">
    <source>
        <dbReference type="ARBA" id="ARBA00009592"/>
    </source>
</evidence>
<feature type="domain" description="Leucine-rich repeat-containing N-terminal plant-type" evidence="12">
    <location>
        <begin position="58"/>
        <end position="107"/>
    </location>
</feature>
<keyword evidence="8 11" id="KW-0472">Membrane</keyword>
<organism evidence="13 14">
    <name type="scientific">Arabidopsis suecica</name>
    <name type="common">Swedish thale-cress</name>
    <name type="synonym">Cardaminopsis suecica</name>
    <dbReference type="NCBI Taxonomy" id="45249"/>
    <lineage>
        <taxon>Eukaryota</taxon>
        <taxon>Viridiplantae</taxon>
        <taxon>Streptophyta</taxon>
        <taxon>Embryophyta</taxon>
        <taxon>Tracheophyta</taxon>
        <taxon>Spermatophyta</taxon>
        <taxon>Magnoliopsida</taxon>
        <taxon>eudicotyledons</taxon>
        <taxon>Gunneridae</taxon>
        <taxon>Pentapetalae</taxon>
        <taxon>rosids</taxon>
        <taxon>malvids</taxon>
        <taxon>Brassicales</taxon>
        <taxon>Brassicaceae</taxon>
        <taxon>Camelineae</taxon>
        <taxon>Arabidopsis</taxon>
    </lineage>
</organism>
<comment type="subcellular location">
    <subcellularLocation>
        <location evidence="1">Cell membrane</location>
        <topology evidence="1">Single-pass type I membrane protein</topology>
    </subcellularLocation>
</comment>